<dbReference type="Gene3D" id="1.10.1420.10">
    <property type="match status" value="1"/>
</dbReference>
<keyword evidence="7" id="KW-1185">Reference proteome</keyword>
<evidence type="ECO:0000256" key="1">
    <source>
        <dbReference type="ARBA" id="ARBA00006271"/>
    </source>
</evidence>
<dbReference type="InterPro" id="IPR027417">
    <property type="entry name" value="P-loop_NTPase"/>
</dbReference>
<dbReference type="Pfam" id="PF05192">
    <property type="entry name" value="MutS_III"/>
    <property type="match status" value="1"/>
</dbReference>
<protein>
    <recommendedName>
        <fullName evidence="5">DNA mismatch repair proteins mutS family domain-containing protein</fullName>
    </recommendedName>
</protein>
<feature type="domain" description="DNA mismatch repair proteins mutS family" evidence="5">
    <location>
        <begin position="658"/>
        <end position="674"/>
    </location>
</feature>
<dbReference type="PANTHER" id="PTHR11361:SF20">
    <property type="entry name" value="MUTS PROTEIN HOMOLOG 5"/>
    <property type="match status" value="1"/>
</dbReference>
<keyword evidence="2" id="KW-0547">Nucleotide-binding</keyword>
<comment type="caution">
    <text evidence="6">The sequence shown here is derived from an EMBL/GenBank/DDBJ whole genome shotgun (WGS) entry which is preliminary data.</text>
</comment>
<sequence length="804" mass="91005">MESSENSELIFSIRQNLPNISEEIETDDRGDNSDVKILCLLWKNGKMGAAYFCGEDKSLYVYEEITDTAPQFFLTCSVYREVSPKYLITVGKQSEEYVKYLIDMSVSNDATSTVDTLRSVPPNMFLLSFKEYSFEICRSVLSELNLCTTADMSEAEKELYVNSLLNFDYKMSIYAAGALVKYLDKNWAHFMSARSDLQYLQVSQISLKGHVLMDWTTLNALQVFQQCSHDANFKRGIQSSNREGLSIFRLFSSSCKSKVGQTCLRNMLLRPVNDIHELSKRLEFITFVLHPNHQEFVESLQDNIKTLSDVTIILTKIKNSRANCRDWNILYKSIYHALFIRELTSPYKNSCELLHEFYHSVTTELIGLENSINNAIDFTANKNFGRPVIKLGLDESLDAKKLRRQDIAQHVTAAAELAAQQLPDYLHECAIVYLPEMGHLLAIKEWEPHCDPESLADLGFRFMFTLRGTIHYKNPLCLELDESLGDINAEIIAHENRILQRLSSFILKYNKDIREPLRVLALIDALIAIAKVSAQNNYVRPSLNTENTHEIQDCRHPLLELVSNFESNDFFSGNNYSHIKIITGPNGSGKSVYLKEVALVIYLAHVGSYVPARVANIGMMHSIHSRMQATESASVRLSAFMIDAIQATQAIHNANANSLILLDEFGRGTTVEEGFALLVGVLRDFYKKNNDCPHILVSTHHQKIVDYLPEGVLVQYLKMAHTEQNGVLSFLYKVTDGISNSFAFNIAAQVGIDETIIKRTKELFKNSKTIKPIVRQEGCSLSINDRALVELVANVDIPEPDVES</sequence>
<gene>
    <name evidence="6" type="ORF">Zmor_026433</name>
</gene>
<dbReference type="GO" id="GO:0051026">
    <property type="term" value="P:chiasma assembly"/>
    <property type="evidence" value="ECO:0007669"/>
    <property type="project" value="TreeGrafter"/>
</dbReference>
<evidence type="ECO:0000256" key="4">
    <source>
        <dbReference type="ARBA" id="ARBA00023125"/>
    </source>
</evidence>
<dbReference type="InterPro" id="IPR036187">
    <property type="entry name" value="DNA_mismatch_repair_MutS_sf"/>
</dbReference>
<keyword evidence="4" id="KW-0238">DNA-binding</keyword>
<dbReference type="InterPro" id="IPR045076">
    <property type="entry name" value="MutS"/>
</dbReference>
<name>A0AA38HUC8_9CUCU</name>
<dbReference type="SMART" id="SM00533">
    <property type="entry name" value="MUTSd"/>
    <property type="match status" value="1"/>
</dbReference>
<proteinExistence type="inferred from homology"/>
<evidence type="ECO:0000313" key="7">
    <source>
        <dbReference type="Proteomes" id="UP001168821"/>
    </source>
</evidence>
<reference evidence="6" key="1">
    <citation type="journal article" date="2023" name="G3 (Bethesda)">
        <title>Whole genome assemblies of Zophobas morio and Tenebrio molitor.</title>
        <authorList>
            <person name="Kaur S."/>
            <person name="Stinson S.A."/>
            <person name="diCenzo G.C."/>
        </authorList>
    </citation>
    <scope>NUCLEOTIDE SEQUENCE</scope>
    <source>
        <strain evidence="6">QUZm001</strain>
    </source>
</reference>
<dbReference type="GO" id="GO:0005524">
    <property type="term" value="F:ATP binding"/>
    <property type="evidence" value="ECO:0007669"/>
    <property type="project" value="UniProtKB-KW"/>
</dbReference>
<dbReference type="AlphaFoldDB" id="A0AA38HUC8"/>
<dbReference type="InterPro" id="IPR007696">
    <property type="entry name" value="DNA_mismatch_repair_MutS_core"/>
</dbReference>
<accession>A0AA38HUC8</accession>
<dbReference type="GO" id="GO:0006298">
    <property type="term" value="P:mismatch repair"/>
    <property type="evidence" value="ECO:0007669"/>
    <property type="project" value="InterPro"/>
</dbReference>
<evidence type="ECO:0000256" key="2">
    <source>
        <dbReference type="ARBA" id="ARBA00022741"/>
    </source>
</evidence>
<evidence type="ECO:0000259" key="5">
    <source>
        <dbReference type="PROSITE" id="PS00486"/>
    </source>
</evidence>
<dbReference type="InterPro" id="IPR000432">
    <property type="entry name" value="DNA_mismatch_repair_MutS_C"/>
</dbReference>
<dbReference type="SMART" id="SM00534">
    <property type="entry name" value="MUTSac"/>
    <property type="match status" value="1"/>
</dbReference>
<dbReference type="PROSITE" id="PS00486">
    <property type="entry name" value="DNA_MISMATCH_REPAIR_2"/>
    <property type="match status" value="1"/>
</dbReference>
<comment type="similarity">
    <text evidence="1">Belongs to the DNA mismatch repair MutS family.</text>
</comment>
<evidence type="ECO:0000256" key="3">
    <source>
        <dbReference type="ARBA" id="ARBA00022840"/>
    </source>
</evidence>
<dbReference type="PANTHER" id="PTHR11361">
    <property type="entry name" value="DNA MISMATCH REPAIR PROTEIN MUTS FAMILY MEMBER"/>
    <property type="match status" value="1"/>
</dbReference>
<dbReference type="GO" id="GO:0140664">
    <property type="term" value="F:ATP-dependent DNA damage sensor activity"/>
    <property type="evidence" value="ECO:0007669"/>
    <property type="project" value="InterPro"/>
</dbReference>
<keyword evidence="3" id="KW-0067">ATP-binding</keyword>
<dbReference type="EMBL" id="JALNTZ010000008">
    <property type="protein sequence ID" value="KAJ3643741.1"/>
    <property type="molecule type" value="Genomic_DNA"/>
</dbReference>
<evidence type="ECO:0000313" key="6">
    <source>
        <dbReference type="EMBL" id="KAJ3643741.1"/>
    </source>
</evidence>
<dbReference type="SUPFAM" id="SSF52540">
    <property type="entry name" value="P-loop containing nucleoside triphosphate hydrolases"/>
    <property type="match status" value="1"/>
</dbReference>
<dbReference type="Proteomes" id="UP001168821">
    <property type="component" value="Unassembled WGS sequence"/>
</dbReference>
<dbReference type="Pfam" id="PF00488">
    <property type="entry name" value="MutS_V"/>
    <property type="match status" value="1"/>
</dbReference>
<organism evidence="6 7">
    <name type="scientific">Zophobas morio</name>
    <dbReference type="NCBI Taxonomy" id="2755281"/>
    <lineage>
        <taxon>Eukaryota</taxon>
        <taxon>Metazoa</taxon>
        <taxon>Ecdysozoa</taxon>
        <taxon>Arthropoda</taxon>
        <taxon>Hexapoda</taxon>
        <taxon>Insecta</taxon>
        <taxon>Pterygota</taxon>
        <taxon>Neoptera</taxon>
        <taxon>Endopterygota</taxon>
        <taxon>Coleoptera</taxon>
        <taxon>Polyphaga</taxon>
        <taxon>Cucujiformia</taxon>
        <taxon>Tenebrionidae</taxon>
        <taxon>Zophobas</taxon>
    </lineage>
</organism>
<dbReference type="Gene3D" id="3.40.50.300">
    <property type="entry name" value="P-loop containing nucleotide triphosphate hydrolases"/>
    <property type="match status" value="1"/>
</dbReference>
<dbReference type="GO" id="GO:0005634">
    <property type="term" value="C:nucleus"/>
    <property type="evidence" value="ECO:0007669"/>
    <property type="project" value="TreeGrafter"/>
</dbReference>
<dbReference type="SUPFAM" id="SSF48334">
    <property type="entry name" value="DNA repair protein MutS, domain III"/>
    <property type="match status" value="1"/>
</dbReference>
<dbReference type="GO" id="GO:0030983">
    <property type="term" value="F:mismatched DNA binding"/>
    <property type="evidence" value="ECO:0007669"/>
    <property type="project" value="InterPro"/>
</dbReference>